<sequence>MTAPAKPRRRRTRTWVTVGIALLAILGAAALTALLTSPRSGGLLDGDSTSADGAHALVSLLREQGVQVHLAGTVAEAADAAGPDTLLVVAQTRYLPAADLLARLADVDADLLLIQPSSPTRELLAPGVQRDHRPARTQPNCELRAARQAGTIDLRSATTFRALDDPRDFSSCYGGAVVRYHDGDRVITVVGASEFLQNGALTDAGNAALAMNLAGEQPRLVWYAPQRPEDDGAGSATVFQMIPQRVYWIVGQLIVVVALLALWQGRRLGPLVAERLPVVVRASETVEGRGRLYRSRRARDRAADALRAAARQRLLPRLGLTRTAGPDQILGALAAQTAMPPGHLEHLLYGPVPSGDEDLQALAHALDDIERKVAHP</sequence>
<dbReference type="RefSeq" id="WP_085092724.1">
    <property type="nucleotide sequence ID" value="NZ_AP022603.1"/>
</dbReference>
<evidence type="ECO:0000313" key="2">
    <source>
        <dbReference type="EMBL" id="ORV08116.1"/>
    </source>
</evidence>
<feature type="domain" description="DUF4350" evidence="1">
    <location>
        <begin position="47"/>
        <end position="213"/>
    </location>
</feature>
<dbReference type="STRING" id="1793.AWC04_02385"/>
<dbReference type="Proteomes" id="UP000193484">
    <property type="component" value="Unassembled WGS sequence"/>
</dbReference>
<name>A0A1X1RKI0_MYCFA</name>
<accession>A0A1X1RKI0</accession>
<reference evidence="2 3" key="1">
    <citation type="submission" date="2016-01" db="EMBL/GenBank/DDBJ databases">
        <title>The new phylogeny of the genus Mycobacterium.</title>
        <authorList>
            <person name="Tarcisio F."/>
            <person name="Conor M."/>
            <person name="Antonella G."/>
            <person name="Elisabetta G."/>
            <person name="Giulia F.S."/>
            <person name="Sara T."/>
            <person name="Anna F."/>
            <person name="Clotilde B."/>
            <person name="Roberto B."/>
            <person name="Veronica D.S."/>
            <person name="Fabio R."/>
            <person name="Monica P."/>
            <person name="Olivier J."/>
            <person name="Enrico T."/>
            <person name="Nicola S."/>
        </authorList>
    </citation>
    <scope>NUCLEOTIDE SEQUENCE [LARGE SCALE GENOMIC DNA]</scope>
    <source>
        <strain evidence="2 3">DSM 44179</strain>
    </source>
</reference>
<dbReference type="EMBL" id="LQOJ01000016">
    <property type="protein sequence ID" value="ORV08116.1"/>
    <property type="molecule type" value="Genomic_DNA"/>
</dbReference>
<evidence type="ECO:0000259" key="1">
    <source>
        <dbReference type="Pfam" id="PF14258"/>
    </source>
</evidence>
<evidence type="ECO:0000313" key="3">
    <source>
        <dbReference type="Proteomes" id="UP000193484"/>
    </source>
</evidence>
<organism evidence="2 3">
    <name type="scientific">Mycolicibacterium fallax</name>
    <name type="common">Mycobacterium fallax</name>
    <dbReference type="NCBI Taxonomy" id="1793"/>
    <lineage>
        <taxon>Bacteria</taxon>
        <taxon>Bacillati</taxon>
        <taxon>Actinomycetota</taxon>
        <taxon>Actinomycetes</taxon>
        <taxon>Mycobacteriales</taxon>
        <taxon>Mycobacteriaceae</taxon>
        <taxon>Mycolicibacterium</taxon>
    </lineage>
</organism>
<dbReference type="AlphaFoldDB" id="A0A1X1RKI0"/>
<proteinExistence type="predicted"/>
<protein>
    <recommendedName>
        <fullName evidence="1">DUF4350 domain-containing protein</fullName>
    </recommendedName>
</protein>
<dbReference type="InterPro" id="IPR025646">
    <property type="entry name" value="DUF4350"/>
</dbReference>
<comment type="caution">
    <text evidence="2">The sequence shown here is derived from an EMBL/GenBank/DDBJ whole genome shotgun (WGS) entry which is preliminary data.</text>
</comment>
<dbReference type="Pfam" id="PF14258">
    <property type="entry name" value="DUF4350"/>
    <property type="match status" value="1"/>
</dbReference>
<gene>
    <name evidence="2" type="ORF">AWC04_02385</name>
</gene>
<dbReference type="InterPro" id="IPR010916">
    <property type="entry name" value="TonB_box_CS"/>
</dbReference>
<keyword evidence="3" id="KW-1185">Reference proteome</keyword>
<dbReference type="PROSITE" id="PS00430">
    <property type="entry name" value="TONB_DEPENDENT_REC_1"/>
    <property type="match status" value="1"/>
</dbReference>
<dbReference type="OrthoDB" id="5241668at2"/>